<dbReference type="GO" id="GO:0016780">
    <property type="term" value="F:phosphotransferase activity, for other substituted phosphate groups"/>
    <property type="evidence" value="ECO:0007669"/>
    <property type="project" value="TreeGrafter"/>
</dbReference>
<accession>A0A554LF14</accession>
<keyword evidence="3" id="KW-0808">Transferase</keyword>
<proteinExistence type="inferred from homology"/>
<reference evidence="3 4" key="1">
    <citation type="submission" date="2017-07" db="EMBL/GenBank/DDBJ databases">
        <title>Mechanisms for carbon and nitrogen cycling indicate functional differentiation within the Candidate Phyla Radiation.</title>
        <authorList>
            <person name="Danczak R.E."/>
            <person name="Johnston M.D."/>
            <person name="Kenah C."/>
            <person name="Slattery M."/>
            <person name="Wrighton K.C."/>
            <person name="Wilkins M.J."/>
        </authorList>
    </citation>
    <scope>NUCLEOTIDE SEQUENCE [LARGE SCALE GENOMIC DNA]</scope>
    <source>
        <strain evidence="3">Licking1014_96</strain>
    </source>
</reference>
<gene>
    <name evidence="3" type="ORF">CEN92_262</name>
</gene>
<dbReference type="PANTHER" id="PTHR30576">
    <property type="entry name" value="COLANIC BIOSYNTHESIS UDP-GLUCOSE LIPID CARRIER TRANSFERASE"/>
    <property type="match status" value="1"/>
</dbReference>
<comment type="similarity">
    <text evidence="1">Belongs to the bacterial sugar transferase family.</text>
</comment>
<comment type="caution">
    <text evidence="3">The sequence shown here is derived from an EMBL/GenBank/DDBJ whole genome shotgun (WGS) entry which is preliminary data.</text>
</comment>
<dbReference type="PANTHER" id="PTHR30576:SF10">
    <property type="entry name" value="SLL5057 PROTEIN"/>
    <property type="match status" value="1"/>
</dbReference>
<evidence type="ECO:0000313" key="4">
    <source>
        <dbReference type="Proteomes" id="UP000318296"/>
    </source>
</evidence>
<evidence type="ECO:0000313" key="3">
    <source>
        <dbReference type="EMBL" id="TSC91473.1"/>
    </source>
</evidence>
<name>A0A554LF14_9BACT</name>
<feature type="non-terminal residue" evidence="3">
    <location>
        <position position="1"/>
    </location>
</feature>
<protein>
    <submittedName>
        <fullName evidence="3">Putative glycosyltransferase</fullName>
    </submittedName>
</protein>
<dbReference type="EMBL" id="VMGH01000037">
    <property type="protein sequence ID" value="TSC91473.1"/>
    <property type="molecule type" value="Genomic_DNA"/>
</dbReference>
<evidence type="ECO:0000256" key="1">
    <source>
        <dbReference type="ARBA" id="ARBA00006464"/>
    </source>
</evidence>
<dbReference type="Proteomes" id="UP000318296">
    <property type="component" value="Unassembled WGS sequence"/>
</dbReference>
<feature type="domain" description="Bacterial sugar transferase" evidence="2">
    <location>
        <begin position="14"/>
        <end position="133"/>
    </location>
</feature>
<dbReference type="AlphaFoldDB" id="A0A554LF14"/>
<evidence type="ECO:0000259" key="2">
    <source>
        <dbReference type="Pfam" id="PF02397"/>
    </source>
</evidence>
<dbReference type="Pfam" id="PF02397">
    <property type="entry name" value="Bac_transf"/>
    <property type="match status" value="1"/>
</dbReference>
<dbReference type="InterPro" id="IPR003362">
    <property type="entry name" value="Bact_transf"/>
</dbReference>
<organism evidence="3 4">
    <name type="scientific">Candidatus Berkelbacteria bacterium Licking1014_96</name>
    <dbReference type="NCBI Taxonomy" id="2017149"/>
    <lineage>
        <taxon>Bacteria</taxon>
        <taxon>Candidatus Berkelbacteria</taxon>
    </lineage>
</organism>
<sequence length="138" mass="15885">MVDNAEELKKKLQNLNERKGPLFKIKNDPRITRVGRFIRKTRIDELPQFLNVLKGEMSLVGPRPHLPTEVKHYKKHQRKVLFIKPGMTGMAQVSGASDLDFEDEVKLDAYYIENWSLFLDFIILIKTMGVVFKGQGAA</sequence>